<dbReference type="Pfam" id="PF07690">
    <property type="entry name" value="MFS_1"/>
    <property type="match status" value="2"/>
</dbReference>
<dbReference type="AlphaFoldDB" id="A0A2P9HKA1"/>
<dbReference type="RefSeq" id="WP_109368376.1">
    <property type="nucleotide sequence ID" value="NZ_OOFM01000005.1"/>
</dbReference>
<dbReference type="GO" id="GO:0022857">
    <property type="term" value="F:transmembrane transporter activity"/>
    <property type="evidence" value="ECO:0007669"/>
    <property type="project" value="InterPro"/>
</dbReference>
<comment type="subcellular location">
    <subcellularLocation>
        <location evidence="1">Membrane</location>
        <topology evidence="1">Multi-pass membrane protein</topology>
    </subcellularLocation>
</comment>
<feature type="transmembrane region" description="Helical" evidence="5">
    <location>
        <begin position="449"/>
        <end position="469"/>
    </location>
</feature>
<feature type="transmembrane region" description="Helical" evidence="5">
    <location>
        <begin position="115"/>
        <end position="136"/>
    </location>
</feature>
<feature type="transmembrane region" description="Helical" evidence="5">
    <location>
        <begin position="148"/>
        <end position="166"/>
    </location>
</feature>
<evidence type="ECO:0000259" key="6">
    <source>
        <dbReference type="PROSITE" id="PS50850"/>
    </source>
</evidence>
<dbReference type="InterPro" id="IPR036259">
    <property type="entry name" value="MFS_trans_sf"/>
</dbReference>
<feature type="transmembrane region" description="Helical" evidence="5">
    <location>
        <begin position="235"/>
        <end position="255"/>
    </location>
</feature>
<keyword evidence="4 5" id="KW-0472">Membrane</keyword>
<sequence length="480" mass="49161">MQDQTSASGQTAGWGDLFAGKNAIRSLTLVGGVALHAINVFIATTILPTVVADIGGMDYYAWNTALFVTASILGSALVPRLLSQAGPRSAYLLAAIIFAAGTLACGLAPSMPVMLAGRSVQGLGGGMMLALSYAMIRIVFPENLWPRAIGLVSGMWGVATLVGPAIGGIFAELGIWRAAFWSLAPVIGIFAIMAMVVLPRASGDAGSRAPLAWPQLILLTAAVLAVSAASISVNAVMNAAGVALAIVLLVLLFVIERNSSRRILPKGSFSLRRLGALYLTLAFLSASVTSAEVFVPLFFQVLHNQSPLVAGYLAAIMGGSWTLGSIGSSGVSSGRVDRVIIAAPLMGIAGMATLATLVPVGSDGQWASLLPICLALAVIGFGVGMTWPHLLTRIFKRADADDQNLASASVTTVQLFTTALGAALAGMVANMAGLSNPGGFAGTANAAMWLFSGFAIMSALAFLSALALVRSARQPQVASC</sequence>
<feature type="transmembrane region" description="Helical" evidence="5">
    <location>
        <begin position="90"/>
        <end position="109"/>
    </location>
</feature>
<keyword evidence="2 5" id="KW-0812">Transmembrane</keyword>
<dbReference type="InterPro" id="IPR011701">
    <property type="entry name" value="MFS"/>
</dbReference>
<feature type="domain" description="Major facilitator superfamily (MFS) profile" evidence="6">
    <location>
        <begin position="25"/>
        <end position="473"/>
    </location>
</feature>
<evidence type="ECO:0000313" key="7">
    <source>
        <dbReference type="EMBL" id="SPL64547.1"/>
    </source>
</evidence>
<dbReference type="InterPro" id="IPR020846">
    <property type="entry name" value="MFS_dom"/>
</dbReference>
<accession>A0A2P9HKA1</accession>
<evidence type="ECO:0000256" key="5">
    <source>
        <dbReference type="SAM" id="Phobius"/>
    </source>
</evidence>
<evidence type="ECO:0000256" key="4">
    <source>
        <dbReference type="ARBA" id="ARBA00023136"/>
    </source>
</evidence>
<feature type="transmembrane region" description="Helical" evidence="5">
    <location>
        <begin position="178"/>
        <end position="198"/>
    </location>
</feature>
<feature type="transmembrane region" description="Helical" evidence="5">
    <location>
        <begin position="59"/>
        <end position="78"/>
    </location>
</feature>
<feature type="transmembrane region" description="Helical" evidence="5">
    <location>
        <begin position="276"/>
        <end position="302"/>
    </location>
</feature>
<evidence type="ECO:0000256" key="3">
    <source>
        <dbReference type="ARBA" id="ARBA00022989"/>
    </source>
</evidence>
<feature type="transmembrane region" description="Helical" evidence="5">
    <location>
        <begin position="210"/>
        <end position="229"/>
    </location>
</feature>
<dbReference type="PROSITE" id="PS50850">
    <property type="entry name" value="MFS"/>
    <property type="match status" value="1"/>
</dbReference>
<feature type="transmembrane region" description="Helical" evidence="5">
    <location>
        <begin position="339"/>
        <end position="360"/>
    </location>
</feature>
<feature type="transmembrane region" description="Helical" evidence="5">
    <location>
        <begin position="308"/>
        <end position="327"/>
    </location>
</feature>
<evidence type="ECO:0000313" key="8">
    <source>
        <dbReference type="Proteomes" id="UP000246073"/>
    </source>
</evidence>
<dbReference type="GO" id="GO:0005886">
    <property type="term" value="C:plasma membrane"/>
    <property type="evidence" value="ECO:0007669"/>
    <property type="project" value="TreeGrafter"/>
</dbReference>
<feature type="transmembrane region" description="Helical" evidence="5">
    <location>
        <begin position="366"/>
        <end position="387"/>
    </location>
</feature>
<dbReference type="PANTHER" id="PTHR23501">
    <property type="entry name" value="MAJOR FACILITATOR SUPERFAMILY"/>
    <property type="match status" value="1"/>
</dbReference>
<dbReference type="SUPFAM" id="SSF103473">
    <property type="entry name" value="MFS general substrate transporter"/>
    <property type="match status" value="1"/>
</dbReference>
<dbReference type="PANTHER" id="PTHR23501:SF154">
    <property type="entry name" value="MULTIDRUG-EFFLUX TRANSPORTER RV1634-RELATED"/>
    <property type="match status" value="1"/>
</dbReference>
<proteinExistence type="predicted"/>
<keyword evidence="3 5" id="KW-1133">Transmembrane helix</keyword>
<dbReference type="Proteomes" id="UP000246073">
    <property type="component" value="Unassembled WGS sequence"/>
</dbReference>
<evidence type="ECO:0000256" key="1">
    <source>
        <dbReference type="ARBA" id="ARBA00004141"/>
    </source>
</evidence>
<evidence type="ECO:0000256" key="2">
    <source>
        <dbReference type="ARBA" id="ARBA00022692"/>
    </source>
</evidence>
<feature type="transmembrane region" description="Helical" evidence="5">
    <location>
        <begin position="27"/>
        <end position="47"/>
    </location>
</feature>
<gene>
    <name evidence="7" type="ORF">OHAE_414</name>
</gene>
<dbReference type="Gene3D" id="1.20.1250.20">
    <property type="entry name" value="MFS general substrate transporter like domains"/>
    <property type="match status" value="2"/>
</dbReference>
<reference evidence="8" key="1">
    <citation type="submission" date="2017-12" db="EMBL/GenBank/DDBJ databases">
        <authorList>
            <person name="Diaz M."/>
        </authorList>
    </citation>
    <scope>NUCLEOTIDE SEQUENCE [LARGE SCALE GENOMIC DNA]</scope>
    <source>
        <strain evidence="8">FI11154</strain>
    </source>
</reference>
<feature type="transmembrane region" description="Helical" evidence="5">
    <location>
        <begin position="408"/>
        <end position="429"/>
    </location>
</feature>
<organism evidence="7 8">
    <name type="scientific">Ochrobactrum soli</name>
    <dbReference type="NCBI Taxonomy" id="2448455"/>
    <lineage>
        <taxon>Bacteria</taxon>
        <taxon>Pseudomonadati</taxon>
        <taxon>Pseudomonadota</taxon>
        <taxon>Alphaproteobacteria</taxon>
        <taxon>Hyphomicrobiales</taxon>
        <taxon>Brucellaceae</taxon>
        <taxon>Brucella/Ochrobactrum group</taxon>
        <taxon>Ochrobactrum</taxon>
    </lineage>
</organism>
<protein>
    <submittedName>
        <fullName evidence="7">Transport protein</fullName>
    </submittedName>
</protein>
<name>A0A2P9HKA1_9HYPH</name>
<dbReference type="EMBL" id="OOFM01000005">
    <property type="protein sequence ID" value="SPL64547.1"/>
    <property type="molecule type" value="Genomic_DNA"/>
</dbReference>